<comment type="caution">
    <text evidence="2">The sequence shown here is derived from an EMBL/GenBank/DDBJ whole genome shotgun (WGS) entry which is preliminary data.</text>
</comment>
<keyword evidence="3" id="KW-1185">Reference proteome</keyword>
<evidence type="ECO:0000256" key="1">
    <source>
        <dbReference type="SAM" id="MobiDB-lite"/>
    </source>
</evidence>
<name>A0A9W6Z523_AMBMO</name>
<feature type="compositionally biased region" description="Low complexity" evidence="1">
    <location>
        <begin position="1"/>
        <end position="41"/>
    </location>
</feature>
<dbReference type="Proteomes" id="UP001165063">
    <property type="component" value="Unassembled WGS sequence"/>
</dbReference>
<evidence type="ECO:0000313" key="3">
    <source>
        <dbReference type="Proteomes" id="UP001165063"/>
    </source>
</evidence>
<feature type="compositionally biased region" description="Acidic residues" evidence="1">
    <location>
        <begin position="54"/>
        <end position="67"/>
    </location>
</feature>
<feature type="compositionally biased region" description="Polar residues" evidence="1">
    <location>
        <begin position="42"/>
        <end position="52"/>
    </location>
</feature>
<dbReference type="AlphaFoldDB" id="A0A9W6Z523"/>
<reference evidence="2" key="1">
    <citation type="submission" date="2023-04" db="EMBL/GenBank/DDBJ databases">
        <title>Ambrosiozyma monospora NBRC 1965.</title>
        <authorList>
            <person name="Ichikawa N."/>
            <person name="Sato H."/>
            <person name="Tonouchi N."/>
        </authorList>
    </citation>
    <scope>NUCLEOTIDE SEQUENCE</scope>
    <source>
        <strain evidence="2">NBRC 1965</strain>
    </source>
</reference>
<evidence type="ECO:0000313" key="2">
    <source>
        <dbReference type="EMBL" id="GMG56350.1"/>
    </source>
</evidence>
<sequence>MDSTLSTSITNITKSTSPKSTNHIKLSKSSSSSLSLSSSSSPFKTNKNGNVITSDEDATSASEEDEFSASSKKTLQRKASLILSNCDDSNSTITEATPQSINKKHSFLNIKKTDKNLVKNKDERKPSVELTNFDKVDESDLWDDENLIDI</sequence>
<proteinExistence type="predicted"/>
<protein>
    <submittedName>
        <fullName evidence="2">Unnamed protein product</fullName>
    </submittedName>
</protein>
<feature type="region of interest" description="Disordered" evidence="1">
    <location>
        <begin position="1"/>
        <end position="72"/>
    </location>
</feature>
<dbReference type="EMBL" id="BSXU01007372">
    <property type="protein sequence ID" value="GMG56350.1"/>
    <property type="molecule type" value="Genomic_DNA"/>
</dbReference>
<gene>
    <name evidence="2" type="ORF">Amon01_000841700</name>
</gene>
<accession>A0A9W6Z523</accession>
<organism evidence="2 3">
    <name type="scientific">Ambrosiozyma monospora</name>
    <name type="common">Yeast</name>
    <name type="synonym">Endomycopsis monosporus</name>
    <dbReference type="NCBI Taxonomy" id="43982"/>
    <lineage>
        <taxon>Eukaryota</taxon>
        <taxon>Fungi</taxon>
        <taxon>Dikarya</taxon>
        <taxon>Ascomycota</taxon>
        <taxon>Saccharomycotina</taxon>
        <taxon>Pichiomycetes</taxon>
        <taxon>Pichiales</taxon>
        <taxon>Pichiaceae</taxon>
        <taxon>Ambrosiozyma</taxon>
    </lineage>
</organism>